<dbReference type="Gene3D" id="1.10.10.10">
    <property type="entry name" value="Winged helix-like DNA-binding domain superfamily/Winged helix DNA-binding domain"/>
    <property type="match status" value="1"/>
</dbReference>
<evidence type="ECO:0000313" key="2">
    <source>
        <dbReference type="EMBL" id="MFC7139259.1"/>
    </source>
</evidence>
<keyword evidence="3" id="KW-1185">Reference proteome</keyword>
<dbReference type="Proteomes" id="UP001596432">
    <property type="component" value="Unassembled WGS sequence"/>
</dbReference>
<evidence type="ECO:0000259" key="1">
    <source>
        <dbReference type="Pfam" id="PF08784"/>
    </source>
</evidence>
<dbReference type="RefSeq" id="WP_274324854.1">
    <property type="nucleotide sequence ID" value="NZ_CP118158.1"/>
</dbReference>
<dbReference type="InterPro" id="IPR014892">
    <property type="entry name" value="RPA_C"/>
</dbReference>
<proteinExistence type="predicted"/>
<dbReference type="InterPro" id="IPR036388">
    <property type="entry name" value="WH-like_DNA-bd_sf"/>
</dbReference>
<feature type="domain" description="Replication protein A C-terminal" evidence="1">
    <location>
        <begin position="186"/>
        <end position="271"/>
    </location>
</feature>
<dbReference type="GeneID" id="78819511"/>
<comment type="caution">
    <text evidence="2">The sequence shown here is derived from an EMBL/GenBank/DDBJ whole genome shotgun (WGS) entry which is preliminary data.</text>
</comment>
<accession>A0ABD5XVT2</accession>
<organism evidence="2 3">
    <name type="scientific">Halosimplex aquaticum</name>
    <dbReference type="NCBI Taxonomy" id="3026162"/>
    <lineage>
        <taxon>Archaea</taxon>
        <taxon>Methanobacteriati</taxon>
        <taxon>Methanobacteriota</taxon>
        <taxon>Stenosarchaea group</taxon>
        <taxon>Halobacteria</taxon>
        <taxon>Halobacteriales</taxon>
        <taxon>Haloarculaceae</taxon>
        <taxon>Halosimplex</taxon>
    </lineage>
</organism>
<dbReference type="AlphaFoldDB" id="A0ABD5XVT2"/>
<reference evidence="2 3" key="1">
    <citation type="journal article" date="2019" name="Int. J. Syst. Evol. Microbiol.">
        <title>The Global Catalogue of Microorganisms (GCM) 10K type strain sequencing project: providing services to taxonomists for standard genome sequencing and annotation.</title>
        <authorList>
            <consortium name="The Broad Institute Genomics Platform"/>
            <consortium name="The Broad Institute Genome Sequencing Center for Infectious Disease"/>
            <person name="Wu L."/>
            <person name="Ma J."/>
        </authorList>
    </citation>
    <scope>NUCLEOTIDE SEQUENCE [LARGE SCALE GENOMIC DNA]</scope>
    <source>
        <strain evidence="2 3">XZYJT29</strain>
    </source>
</reference>
<gene>
    <name evidence="2" type="ORF">ACFQMA_05330</name>
</gene>
<dbReference type="EMBL" id="JBHTAS010000001">
    <property type="protein sequence ID" value="MFC7139259.1"/>
    <property type="molecule type" value="Genomic_DNA"/>
</dbReference>
<protein>
    <recommendedName>
        <fullName evidence="1">Replication protein A C-terminal domain-containing protein</fullName>
    </recommendedName>
</protein>
<dbReference type="Pfam" id="PF08784">
    <property type="entry name" value="RPA_C"/>
    <property type="match status" value="1"/>
</dbReference>
<sequence length="280" mass="31908">MSDNKECFFIAPIGDKESKVRERSNKVMEYIVEETVSDYGYSVTRADQMDQPGSITNQVIEKTVNSELVIADLTGHNPNVFYELAVRHATGEPYIQLIKINESIPFDISDFRTIKYGLEVDEAEQAKEKIRGLLESLLDGEPEFDNPISESAEMQSLRESADPTDQNLAEVLETMYKLDKKVNQLETTIRNSNLESNSQSLLGEFQPNDDRQSRKVKFSSDNKRDLYKIIRQSELAHEKGASKEDLLSTGMSEDEIDATIEELMMDGHIYEVDENIYKTI</sequence>
<evidence type="ECO:0000313" key="3">
    <source>
        <dbReference type="Proteomes" id="UP001596432"/>
    </source>
</evidence>
<name>A0ABD5XVT2_9EURY</name>